<dbReference type="InterPro" id="IPR032732">
    <property type="entry name" value="SPATA6_N"/>
</dbReference>
<evidence type="ECO:0000256" key="1">
    <source>
        <dbReference type="ARBA" id="ARBA00006215"/>
    </source>
</evidence>
<dbReference type="GO" id="GO:0007283">
    <property type="term" value="P:spermatogenesis"/>
    <property type="evidence" value="ECO:0007669"/>
    <property type="project" value="InterPro"/>
</dbReference>
<comment type="caution">
    <text evidence="4">The sequence shown here is derived from an EMBL/GenBank/DDBJ whole genome shotgun (WGS) entry which is preliminary data.</text>
</comment>
<name>Q4RUF9_TETNG</name>
<dbReference type="OrthoDB" id="5963614at2759"/>
<gene>
    <name evidence="4" type="ORF">GSTENG00028810001</name>
</gene>
<evidence type="ECO:0000259" key="3">
    <source>
        <dbReference type="Pfam" id="PF14909"/>
    </source>
</evidence>
<proteinExistence type="inferred from homology"/>
<evidence type="ECO:0000313" key="4">
    <source>
        <dbReference type="EMBL" id="CAG07973.1"/>
    </source>
</evidence>
<organism evidence="4">
    <name type="scientific">Tetraodon nigroviridis</name>
    <name type="common">Spotted green pufferfish</name>
    <name type="synonym">Chelonodon nigroviridis</name>
    <dbReference type="NCBI Taxonomy" id="99883"/>
    <lineage>
        <taxon>Eukaryota</taxon>
        <taxon>Metazoa</taxon>
        <taxon>Chordata</taxon>
        <taxon>Craniata</taxon>
        <taxon>Vertebrata</taxon>
        <taxon>Euteleostomi</taxon>
        <taxon>Actinopterygii</taxon>
        <taxon>Neopterygii</taxon>
        <taxon>Teleostei</taxon>
        <taxon>Neoteleostei</taxon>
        <taxon>Acanthomorphata</taxon>
        <taxon>Eupercaria</taxon>
        <taxon>Tetraodontiformes</taxon>
        <taxon>Tetradontoidea</taxon>
        <taxon>Tetraodontidae</taxon>
        <taxon>Tetraodon</taxon>
    </lineage>
</organism>
<keyword evidence="2" id="KW-0597">Phosphoprotein</keyword>
<dbReference type="AlphaFoldDB" id="Q4RUF9"/>
<dbReference type="PANTHER" id="PTHR16435">
    <property type="entry name" value="SPERMATOGENESIS-ASSOCIATED PROTEIN 6 SPATA6"/>
    <property type="match status" value="1"/>
</dbReference>
<protein>
    <submittedName>
        <fullName evidence="4">(spotted green pufferfish) hypothetical protein</fullName>
    </submittedName>
</protein>
<dbReference type="EMBL" id="CAAE01014995">
    <property type="protein sequence ID" value="CAG07973.1"/>
    <property type="molecule type" value="Genomic_DNA"/>
</dbReference>
<evidence type="ECO:0000256" key="2">
    <source>
        <dbReference type="ARBA" id="ARBA00022553"/>
    </source>
</evidence>
<reference evidence="4" key="1">
    <citation type="journal article" date="2004" name="Nature">
        <title>Genome duplication in the teleost fish Tetraodon nigroviridis reveals the early vertebrate proto-karyotype.</title>
        <authorList>
            <person name="Jaillon O."/>
            <person name="Aury J.-M."/>
            <person name="Brunet F."/>
            <person name="Petit J.-L."/>
            <person name="Stange-Thomann N."/>
            <person name="Mauceli E."/>
            <person name="Bouneau L."/>
            <person name="Fischer C."/>
            <person name="Ozouf-Costaz C."/>
            <person name="Bernot A."/>
            <person name="Nicaud S."/>
            <person name="Jaffe D."/>
            <person name="Fisher S."/>
            <person name="Lutfalla G."/>
            <person name="Dossat C."/>
            <person name="Segurens B."/>
            <person name="Dasilva C."/>
            <person name="Salanoubat M."/>
            <person name="Levy M."/>
            <person name="Boudet N."/>
            <person name="Castellano S."/>
            <person name="Anthouard V."/>
            <person name="Jubin C."/>
            <person name="Castelli V."/>
            <person name="Katinka M."/>
            <person name="Vacherie B."/>
            <person name="Biemont C."/>
            <person name="Skalli Z."/>
            <person name="Cattolico L."/>
            <person name="Poulain J."/>
            <person name="De Berardinis V."/>
            <person name="Cruaud C."/>
            <person name="Duprat S."/>
            <person name="Brottier P."/>
            <person name="Coutanceau J.-P."/>
            <person name="Gouzy J."/>
            <person name="Parra G."/>
            <person name="Lardier G."/>
            <person name="Chapple C."/>
            <person name="McKernan K.J."/>
            <person name="McEwan P."/>
            <person name="Bosak S."/>
            <person name="Kellis M."/>
            <person name="Volff J.-N."/>
            <person name="Guigo R."/>
            <person name="Zody M.C."/>
            <person name="Mesirov J."/>
            <person name="Lindblad-Toh K."/>
            <person name="Birren B."/>
            <person name="Nusbaum C."/>
            <person name="Kahn D."/>
            <person name="Robinson-Rechavi M."/>
            <person name="Laudet V."/>
            <person name="Schachter V."/>
            <person name="Quetier F."/>
            <person name="Saurin W."/>
            <person name="Scarpelli C."/>
            <person name="Wincker P."/>
            <person name="Lander E.S."/>
            <person name="Weissenbach J."/>
            <person name="Roest Crollius H."/>
        </authorList>
    </citation>
    <scope>NUCLEOTIDE SEQUENCE [LARGE SCALE GENOMIC DNA]</scope>
</reference>
<dbReference type="GO" id="GO:0120212">
    <property type="term" value="C:sperm head-tail coupling apparatus"/>
    <property type="evidence" value="ECO:0007669"/>
    <property type="project" value="InterPro"/>
</dbReference>
<dbReference type="GO" id="GO:0032027">
    <property type="term" value="F:myosin light chain binding"/>
    <property type="evidence" value="ECO:0007669"/>
    <property type="project" value="InterPro"/>
</dbReference>
<sequence>MGQCKKTPYLPPVFPLMFQHRMVFVKTFPGVVDPADLADLLEADSTRFELIQLLPPEDQVLATIKKKSRDFLYPRDIPHSSRGPAERTILMTRSSSFHGISPKVEFGTRSIIEESDGRDSWSALSNPPAFICPLCSVCISSTCTMCLLKPYIPIFYCCHGSCFHQSIHPGSASRVSLLFL</sequence>
<dbReference type="PANTHER" id="PTHR16435:SF3">
    <property type="entry name" value="SPERMATOGENESIS-ASSOCIATED PROTEIN 6"/>
    <property type="match status" value="1"/>
</dbReference>
<dbReference type="Pfam" id="PF14909">
    <property type="entry name" value="SPATA6"/>
    <property type="match status" value="1"/>
</dbReference>
<reference evidence="4" key="2">
    <citation type="submission" date="2004-02" db="EMBL/GenBank/DDBJ databases">
        <authorList>
            <consortium name="Genoscope"/>
            <consortium name="Whitehead Institute Centre for Genome Research"/>
        </authorList>
    </citation>
    <scope>NUCLEOTIDE SEQUENCE</scope>
</reference>
<dbReference type="InterPro" id="IPR042769">
    <property type="entry name" value="SPATA6_fam"/>
</dbReference>
<feature type="domain" description="Spermatogenesis-associated protein 6 N-terminal" evidence="3">
    <location>
        <begin position="1"/>
        <end position="112"/>
    </location>
</feature>
<comment type="similarity">
    <text evidence="1">Belongs to the SPATA6 family.</text>
</comment>
<dbReference type="KEGG" id="tng:GSTEN00028810G001"/>
<accession>Q4RUF9</accession>